<feature type="compositionally biased region" description="Basic residues" evidence="1">
    <location>
        <begin position="177"/>
        <end position="188"/>
    </location>
</feature>
<sequence length="398" mass="44639">MQPNHLIEHEDHDMQWLAREAPQFHTHIEPSRPLPASYSVPEDCDDASSTSSDDTAGSDSDDDPYHPYNFHNPTEKWVRDGDFVYAADDLQEDYLAGHPHVNADAPYIPTDQTGKAEQSALFLTTSDLTPSTLCDEPYVYRDTNPHAQPETLSPLALTSSPASSSERAQSPHDASRGRRTRVPTRRGTARTAHAYSLGSDDEDDMSSGDDASEDEYVPSPRIRTRRLPSSSRSQPQGKVKTRAAPRLSYSPYPSSSASTSAGESTNPRRPGSRNVQIIDQPPPPRGSWPKTGPDAYKCPYCDHVQKNKRSPDMERHIRSHFRRNAQAQWVCCGLPLEEAMMHGRGRDDNPWKFNGMLMVGGCHEDFSRMDALKRHWRNSNNSCIGDIRYARVQEEPLQ</sequence>
<name>A0AAD7XFW1_9APHY</name>
<feature type="region of interest" description="Disordered" evidence="1">
    <location>
        <begin position="19"/>
        <end position="73"/>
    </location>
</feature>
<evidence type="ECO:0000313" key="2">
    <source>
        <dbReference type="EMBL" id="KAJ8501917.1"/>
    </source>
</evidence>
<gene>
    <name evidence="2" type="ORF">ONZ51_g327</name>
</gene>
<keyword evidence="3" id="KW-1185">Reference proteome</keyword>
<feature type="compositionally biased region" description="Low complexity" evidence="1">
    <location>
        <begin position="248"/>
        <end position="265"/>
    </location>
</feature>
<evidence type="ECO:0000313" key="3">
    <source>
        <dbReference type="Proteomes" id="UP001215151"/>
    </source>
</evidence>
<dbReference type="AlphaFoldDB" id="A0AAD7XFW1"/>
<feature type="compositionally biased region" description="Low complexity" evidence="1">
    <location>
        <begin position="149"/>
        <end position="166"/>
    </location>
</feature>
<feature type="compositionally biased region" description="Acidic residues" evidence="1">
    <location>
        <begin position="199"/>
        <end position="216"/>
    </location>
</feature>
<evidence type="ECO:0000256" key="1">
    <source>
        <dbReference type="SAM" id="MobiDB-lite"/>
    </source>
</evidence>
<comment type="caution">
    <text evidence="2">The sequence shown here is derived from an EMBL/GenBank/DDBJ whole genome shotgun (WGS) entry which is preliminary data.</text>
</comment>
<organism evidence="2 3">
    <name type="scientific">Trametes cubensis</name>
    <dbReference type="NCBI Taxonomy" id="1111947"/>
    <lineage>
        <taxon>Eukaryota</taxon>
        <taxon>Fungi</taxon>
        <taxon>Dikarya</taxon>
        <taxon>Basidiomycota</taxon>
        <taxon>Agaricomycotina</taxon>
        <taxon>Agaricomycetes</taxon>
        <taxon>Polyporales</taxon>
        <taxon>Polyporaceae</taxon>
        <taxon>Trametes</taxon>
    </lineage>
</organism>
<dbReference type="EMBL" id="JAPEVG010000003">
    <property type="protein sequence ID" value="KAJ8501917.1"/>
    <property type="molecule type" value="Genomic_DNA"/>
</dbReference>
<proteinExistence type="predicted"/>
<reference evidence="2" key="1">
    <citation type="submission" date="2022-11" db="EMBL/GenBank/DDBJ databases">
        <title>Genome Sequence of Cubamyces cubensis.</title>
        <authorList>
            <person name="Buettner E."/>
        </authorList>
    </citation>
    <scope>NUCLEOTIDE SEQUENCE</scope>
    <source>
        <strain evidence="2">MPL-01</strain>
    </source>
</reference>
<dbReference type="Proteomes" id="UP001215151">
    <property type="component" value="Unassembled WGS sequence"/>
</dbReference>
<protein>
    <submittedName>
        <fullName evidence="2">Uncharacterized protein</fullName>
    </submittedName>
</protein>
<feature type="compositionally biased region" description="Low complexity" evidence="1">
    <location>
        <begin position="47"/>
        <end position="58"/>
    </location>
</feature>
<accession>A0AAD7XFW1</accession>
<feature type="region of interest" description="Disordered" evidence="1">
    <location>
        <begin position="136"/>
        <end position="292"/>
    </location>
</feature>